<feature type="domain" description="Phosphoribosyltransferase" evidence="1">
    <location>
        <begin position="29"/>
        <end position="196"/>
    </location>
</feature>
<protein>
    <submittedName>
        <fullName evidence="2">Erythromycin esterase family protein</fullName>
    </submittedName>
</protein>
<name>A0ABP4R4B7_9ACTN</name>
<dbReference type="EMBL" id="BAAANE010000004">
    <property type="protein sequence ID" value="GAA1635725.1"/>
    <property type="molecule type" value="Genomic_DNA"/>
</dbReference>
<dbReference type="Proteomes" id="UP001501319">
    <property type="component" value="Unassembled WGS sequence"/>
</dbReference>
<evidence type="ECO:0000313" key="3">
    <source>
        <dbReference type="Proteomes" id="UP001501319"/>
    </source>
</evidence>
<dbReference type="SUPFAM" id="SSF159501">
    <property type="entry name" value="EreA/ChaN-like"/>
    <property type="match status" value="1"/>
</dbReference>
<dbReference type="InterPro" id="IPR000836">
    <property type="entry name" value="PRTase_dom"/>
</dbReference>
<dbReference type="Gene3D" id="3.40.1660.10">
    <property type="entry name" value="EreA-like (biosynthetic domain)"/>
    <property type="match status" value="1"/>
</dbReference>
<accession>A0ABP4R4B7</accession>
<sequence length="686" mass="75644">MSGNHGRKQASEGEQVADMVDRVFRDRRDAGRVLAKLLEHHRDKPDVVVLALPRGGVPVGYEVATALGAPLDVFLVRKLGVPGREEVAMGAIASGGIVVINDDVVRGLRIGAEQLQQIAEREARELLRREAVYRDGRPAPDLSGKTAILVDDGLATGASMHAAVEALRERLPARIVVAVPAAPESSCRELERMVDEVVCASTPTPFLAVGESYWDFTQTTDEEVRELLQAAVAPSPERSGAAEPSPAALVRAQARPVAEGVPATDTLMSIVGDAQFVLIGEASHGTQEFYEARAAITRRLIEEKGFNAVAAEADWPDAYRVNRYVRGRSDDAAAEEALRDFSRFPTWMWRNTAVLDFVGWLREYNDHLEEGAMAGFYGLDLYSLRRSMEEVVAYLEEVDPAAAARARERYSCFDHSSGDDGQSYGYAAAYGAGESCEEQAVAQLVELQRLGNDTRGEDALLPEDELFYAQQNATVVRDAEVYYRTMFGGRSSSWNLRDRHMVDTLDGLTRHLSGQRGGTAKIVVWAHNSHVGDARVTESGMRGEVTVGQLMRERHPDACRLIGFTTHTGTVTAADDWGGPAERKWVRPALPDSVEDLFHETGEKEFLLAFQVAPKAAELLSAARLERAIGVIYRPETERQSHYFRCRVSHQFDAVIHIDETRAVEPLERTARWETGELPETYPFAV</sequence>
<reference evidence="3" key="1">
    <citation type="journal article" date="2019" name="Int. J. Syst. Evol. Microbiol.">
        <title>The Global Catalogue of Microorganisms (GCM) 10K type strain sequencing project: providing services to taxonomists for standard genome sequencing and annotation.</title>
        <authorList>
            <consortium name="The Broad Institute Genomics Platform"/>
            <consortium name="The Broad Institute Genome Sequencing Center for Infectious Disease"/>
            <person name="Wu L."/>
            <person name="Ma J."/>
        </authorList>
    </citation>
    <scope>NUCLEOTIDE SEQUENCE [LARGE SCALE GENOMIC DNA]</scope>
    <source>
        <strain evidence="3">JCM 14306</strain>
    </source>
</reference>
<dbReference type="PANTHER" id="PTHR31299:SF0">
    <property type="entry name" value="ESTERASE, PUTATIVE (AFU_ORTHOLOGUE AFUA_1G05850)-RELATED"/>
    <property type="match status" value="1"/>
</dbReference>
<dbReference type="Gene3D" id="3.30.1870.10">
    <property type="entry name" value="EreA-like, domain 2"/>
    <property type="match status" value="1"/>
</dbReference>
<evidence type="ECO:0000313" key="2">
    <source>
        <dbReference type="EMBL" id="GAA1635725.1"/>
    </source>
</evidence>
<dbReference type="Gene3D" id="3.30.1310.20">
    <property type="entry name" value="PRTase-like"/>
    <property type="match status" value="1"/>
</dbReference>
<dbReference type="CDD" id="cd14728">
    <property type="entry name" value="Ere-like"/>
    <property type="match status" value="1"/>
</dbReference>
<dbReference type="SUPFAM" id="SSF53271">
    <property type="entry name" value="PRTase-like"/>
    <property type="match status" value="1"/>
</dbReference>
<evidence type="ECO:0000259" key="1">
    <source>
        <dbReference type="Pfam" id="PF00156"/>
    </source>
</evidence>
<dbReference type="PANTHER" id="PTHR31299">
    <property type="entry name" value="ESTERASE, PUTATIVE (AFU_ORTHOLOGUE AFUA_1G05850)-RELATED"/>
    <property type="match status" value="1"/>
</dbReference>
<dbReference type="Gene3D" id="1.20.1440.30">
    <property type="entry name" value="Biosynthetic Protein domain"/>
    <property type="match status" value="1"/>
</dbReference>
<dbReference type="Pfam" id="PF05139">
    <property type="entry name" value="Erythro_esteras"/>
    <property type="match status" value="1"/>
</dbReference>
<dbReference type="InterPro" id="IPR029057">
    <property type="entry name" value="PRTase-like"/>
</dbReference>
<dbReference type="Gene3D" id="3.40.50.2020">
    <property type="match status" value="1"/>
</dbReference>
<organism evidence="2 3">
    <name type="scientific">Kribbella alba</name>
    <dbReference type="NCBI Taxonomy" id="190197"/>
    <lineage>
        <taxon>Bacteria</taxon>
        <taxon>Bacillati</taxon>
        <taxon>Actinomycetota</taxon>
        <taxon>Actinomycetes</taxon>
        <taxon>Propionibacteriales</taxon>
        <taxon>Kribbellaceae</taxon>
        <taxon>Kribbella</taxon>
    </lineage>
</organism>
<dbReference type="InterPro" id="IPR007815">
    <property type="entry name" value="Emycin_Estase"/>
</dbReference>
<dbReference type="Pfam" id="PF00156">
    <property type="entry name" value="Pribosyltran"/>
    <property type="match status" value="1"/>
</dbReference>
<dbReference type="InterPro" id="IPR052036">
    <property type="entry name" value="Hydrolase/PRTase-associated"/>
</dbReference>
<dbReference type="CDD" id="cd06223">
    <property type="entry name" value="PRTases_typeI"/>
    <property type="match status" value="1"/>
</dbReference>
<proteinExistence type="predicted"/>
<keyword evidence="3" id="KW-1185">Reference proteome</keyword>
<gene>
    <name evidence="2" type="ORF">GCM10009744_25820</name>
</gene>
<comment type="caution">
    <text evidence="2">The sequence shown here is derived from an EMBL/GenBank/DDBJ whole genome shotgun (WGS) entry which is preliminary data.</text>
</comment>